<keyword evidence="1" id="KW-0175">Coiled coil</keyword>
<dbReference type="OrthoDB" id="3058840at2759"/>
<organism evidence="3 4">
    <name type="scientific">Gymnopus androsaceus JB14</name>
    <dbReference type="NCBI Taxonomy" id="1447944"/>
    <lineage>
        <taxon>Eukaryota</taxon>
        <taxon>Fungi</taxon>
        <taxon>Dikarya</taxon>
        <taxon>Basidiomycota</taxon>
        <taxon>Agaricomycotina</taxon>
        <taxon>Agaricomycetes</taxon>
        <taxon>Agaricomycetidae</taxon>
        <taxon>Agaricales</taxon>
        <taxon>Marasmiineae</taxon>
        <taxon>Omphalotaceae</taxon>
        <taxon>Gymnopus</taxon>
    </lineage>
</organism>
<feature type="compositionally biased region" description="Low complexity" evidence="2">
    <location>
        <begin position="7"/>
        <end position="18"/>
    </location>
</feature>
<name>A0A6A4IPT8_9AGAR</name>
<feature type="compositionally biased region" description="Basic residues" evidence="2">
    <location>
        <begin position="20"/>
        <end position="30"/>
    </location>
</feature>
<keyword evidence="4" id="KW-1185">Reference proteome</keyword>
<dbReference type="EMBL" id="ML769385">
    <property type="protein sequence ID" value="KAE9410234.1"/>
    <property type="molecule type" value="Genomic_DNA"/>
</dbReference>
<proteinExistence type="predicted"/>
<dbReference type="Proteomes" id="UP000799118">
    <property type="component" value="Unassembled WGS sequence"/>
</dbReference>
<evidence type="ECO:0000256" key="1">
    <source>
        <dbReference type="SAM" id="Coils"/>
    </source>
</evidence>
<evidence type="ECO:0000313" key="3">
    <source>
        <dbReference type="EMBL" id="KAE9410234.1"/>
    </source>
</evidence>
<dbReference type="AlphaFoldDB" id="A0A6A4IPT8"/>
<feature type="region of interest" description="Disordered" evidence="2">
    <location>
        <begin position="1"/>
        <end position="41"/>
    </location>
</feature>
<reference evidence="3" key="1">
    <citation type="journal article" date="2019" name="Environ. Microbiol.">
        <title>Fungal ecological strategies reflected in gene transcription - a case study of two litter decomposers.</title>
        <authorList>
            <person name="Barbi F."/>
            <person name="Kohler A."/>
            <person name="Barry K."/>
            <person name="Baskaran P."/>
            <person name="Daum C."/>
            <person name="Fauchery L."/>
            <person name="Ihrmark K."/>
            <person name="Kuo A."/>
            <person name="LaButti K."/>
            <person name="Lipzen A."/>
            <person name="Morin E."/>
            <person name="Grigoriev I.V."/>
            <person name="Henrissat B."/>
            <person name="Lindahl B."/>
            <person name="Martin F."/>
        </authorList>
    </citation>
    <scope>NUCLEOTIDE SEQUENCE</scope>
    <source>
        <strain evidence="3">JB14</strain>
    </source>
</reference>
<gene>
    <name evidence="3" type="ORF">BT96DRAFT_912475</name>
</gene>
<protein>
    <submittedName>
        <fullName evidence="3">Uncharacterized protein</fullName>
    </submittedName>
</protein>
<accession>A0A6A4IPT8</accession>
<evidence type="ECO:0000313" key="4">
    <source>
        <dbReference type="Proteomes" id="UP000799118"/>
    </source>
</evidence>
<evidence type="ECO:0000256" key="2">
    <source>
        <dbReference type="SAM" id="MobiDB-lite"/>
    </source>
</evidence>
<sequence>MTTPHTAAAISPASSVPPRRGLRLPSRKYQGRNGFTEDHPDSTTAQKIELFEHARDILQLRSVTIPSFDEIMNTDWTKPPEPDTSVSVQKEIYDLRASHGAFLSKIYDLNASAYLDDVEYRYQSRNEVLDEDPRVWMKREFTDNPKATHKNYAEDELKEMIDASNAQKELYETTPPYPFTLTAPTPAHLPSISRHNYAYLKQLLELYRKLQRVKEKERLAQEAERLRLEQEEYNRQRREEETRRLAQIEKDRLEKRFPTTVEEFNAKPRDFQGLIVKFFNAPTKHLQEKQLVTNKWTWEDVKPLMKIYDKNDQFRTRIIGMFLNIDQGASSDPRRRIS</sequence>
<feature type="coiled-coil region" evidence="1">
    <location>
        <begin position="200"/>
        <end position="256"/>
    </location>
</feature>